<evidence type="ECO:0000313" key="1">
    <source>
        <dbReference type="EMBL" id="HEC78314.1"/>
    </source>
</evidence>
<proteinExistence type="predicted"/>
<evidence type="ECO:0000313" key="2">
    <source>
        <dbReference type="Proteomes" id="UP000885826"/>
    </source>
</evidence>
<evidence type="ECO:0008006" key="3">
    <source>
        <dbReference type="Google" id="ProtNLM"/>
    </source>
</evidence>
<dbReference type="Proteomes" id="UP000885826">
    <property type="component" value="Unassembled WGS sequence"/>
</dbReference>
<dbReference type="EMBL" id="DRIG01000043">
    <property type="protein sequence ID" value="HEC78314.1"/>
    <property type="molecule type" value="Genomic_DNA"/>
</dbReference>
<dbReference type="SUPFAM" id="SSF56925">
    <property type="entry name" value="OMPA-like"/>
    <property type="match status" value="1"/>
</dbReference>
<name>A0A9C9ELQ0_UNCW3</name>
<dbReference type="InterPro" id="IPR011250">
    <property type="entry name" value="OMP/PagP_B-barrel"/>
</dbReference>
<sequence>MKKLLIIFVGLSVVVFGQCLSSPISTRVGIKLGFNPGSYDPGNGGDSFSGTGMHFGFGMGTDFVSLISIDMVPQFRTTNYSRDELLGTRTYSYKNLYFPILVSLKGGMIPLVSPYLGLGIGINIQFEGIDRFEFNNGTAVEDKIEGSSTSGFLILGIGAEIKLTKLRISPEFTANLQPKDSDTSPQTTDYHISVGVFYSP</sequence>
<protein>
    <recommendedName>
        <fullName evidence="3">Outer membrane protein beta-barrel domain-containing protein</fullName>
    </recommendedName>
</protein>
<comment type="caution">
    <text evidence="1">The sequence shown here is derived from an EMBL/GenBank/DDBJ whole genome shotgun (WGS) entry which is preliminary data.</text>
</comment>
<gene>
    <name evidence="1" type="ORF">ENI34_04120</name>
</gene>
<accession>A0A9C9ELQ0</accession>
<reference evidence="1" key="1">
    <citation type="journal article" date="2020" name="mSystems">
        <title>Genome- and Community-Level Interaction Insights into Carbon Utilization and Element Cycling Functions of Hydrothermarchaeota in Hydrothermal Sediment.</title>
        <authorList>
            <person name="Zhou Z."/>
            <person name="Liu Y."/>
            <person name="Xu W."/>
            <person name="Pan J."/>
            <person name="Luo Z.H."/>
            <person name="Li M."/>
        </authorList>
    </citation>
    <scope>NUCLEOTIDE SEQUENCE</scope>
    <source>
        <strain evidence="1">HyVt-388</strain>
    </source>
</reference>
<dbReference type="AlphaFoldDB" id="A0A9C9ELQ0"/>
<organism evidence="1 2">
    <name type="scientific">candidate division WOR-3 bacterium</name>
    <dbReference type="NCBI Taxonomy" id="2052148"/>
    <lineage>
        <taxon>Bacteria</taxon>
        <taxon>Bacteria division WOR-3</taxon>
    </lineage>
</organism>